<accession>A0A401FP48</accession>
<evidence type="ECO:0000313" key="3">
    <source>
        <dbReference type="Proteomes" id="UP000286974"/>
    </source>
</evidence>
<reference evidence="2 3" key="1">
    <citation type="submission" date="2017-11" db="EMBL/GenBank/DDBJ databases">
        <title>Draft Genome Sequence of Lactobacillus curieae NBRC 111893 isolated from Koso, a Japanese sugar-Vegetable Fermented Beverage.</title>
        <authorList>
            <person name="Chiou T.Y."/>
            <person name="Oshima K."/>
            <person name="Suda W."/>
            <person name="Hattori M."/>
            <person name="Takahashi T."/>
        </authorList>
    </citation>
    <scope>NUCLEOTIDE SEQUENCE [LARGE SCALE GENOMIC DNA]</scope>
    <source>
        <strain evidence="2 3">NBRC111893</strain>
    </source>
</reference>
<dbReference type="RefSeq" id="WP_125008719.1">
    <property type="nucleotide sequence ID" value="NZ_BEXA01000005.1"/>
</dbReference>
<dbReference type="AlphaFoldDB" id="A0A401FP48"/>
<name>A0A401FP48_9LACO</name>
<dbReference type="PANTHER" id="PTHR43433">
    <property type="entry name" value="HYDROLASE, ALPHA/BETA FOLD FAMILY PROTEIN"/>
    <property type="match status" value="1"/>
</dbReference>
<dbReference type="PANTHER" id="PTHR43433:SF5">
    <property type="entry name" value="AB HYDROLASE-1 DOMAIN-CONTAINING PROTEIN"/>
    <property type="match status" value="1"/>
</dbReference>
<dbReference type="GO" id="GO:0004806">
    <property type="term" value="F:triacylglycerol lipase activity"/>
    <property type="evidence" value="ECO:0007669"/>
    <property type="project" value="TreeGrafter"/>
</dbReference>
<protein>
    <submittedName>
        <fullName evidence="2">Predicted hydrolase/acyltransferase</fullName>
    </submittedName>
</protein>
<dbReference type="SUPFAM" id="SSF53474">
    <property type="entry name" value="alpha/beta-Hydrolases"/>
    <property type="match status" value="1"/>
</dbReference>
<dbReference type="GO" id="GO:0016746">
    <property type="term" value="F:acyltransferase activity"/>
    <property type="evidence" value="ECO:0007669"/>
    <property type="project" value="UniProtKB-KW"/>
</dbReference>
<dbReference type="OrthoDB" id="9805423at2"/>
<gene>
    <name evidence="2" type="ORF">NBRC111893_2137</name>
</gene>
<proteinExistence type="predicted"/>
<dbReference type="InterPro" id="IPR000073">
    <property type="entry name" value="AB_hydrolase_1"/>
</dbReference>
<sequence>MSYLKRAGANIYYQTVGEGPVLIFVPGANGTGDIFTQAAEFLKDKFTVVMFDRRGYGQSELTSPTPDEIANIDSTYRIETDAADINALAQELSPNQKIYLVGSSSGSIVSMEVLQDFPDIIERIAFHEPPINSFLPTAEKDQAANNQIVETALTDNMQEAMKLFGQTMRIGGLDAQMMGKPATGVDEAAADARVKGMQYWFKYEIRQYTSRKIDIDQLKQYRDKISLLNGTDSVGSYPQDVNKFLAKYWDVTIFDIPGGHLGYAQKPEGFGTTLAAVFLR</sequence>
<dbReference type="GO" id="GO:0046503">
    <property type="term" value="P:glycerolipid catabolic process"/>
    <property type="evidence" value="ECO:0007669"/>
    <property type="project" value="TreeGrafter"/>
</dbReference>
<dbReference type="Gene3D" id="3.40.50.1820">
    <property type="entry name" value="alpha/beta hydrolase"/>
    <property type="match status" value="1"/>
</dbReference>
<keyword evidence="3" id="KW-1185">Reference proteome</keyword>
<dbReference type="InterPro" id="IPR029058">
    <property type="entry name" value="AB_hydrolase_fold"/>
</dbReference>
<dbReference type="InterPro" id="IPR050471">
    <property type="entry name" value="AB_hydrolase"/>
</dbReference>
<evidence type="ECO:0000259" key="1">
    <source>
        <dbReference type="Pfam" id="PF00561"/>
    </source>
</evidence>
<keyword evidence="2" id="KW-0012">Acyltransferase</keyword>
<keyword evidence="2" id="KW-0378">Hydrolase</keyword>
<feature type="domain" description="AB hydrolase-1" evidence="1">
    <location>
        <begin position="20"/>
        <end position="147"/>
    </location>
</feature>
<dbReference type="Proteomes" id="UP000286974">
    <property type="component" value="Unassembled WGS sequence"/>
</dbReference>
<dbReference type="Pfam" id="PF00561">
    <property type="entry name" value="Abhydrolase_1"/>
    <property type="match status" value="1"/>
</dbReference>
<organism evidence="2 3">
    <name type="scientific">Lentilactobacillus kosonis</name>
    <dbReference type="NCBI Taxonomy" id="2810561"/>
    <lineage>
        <taxon>Bacteria</taxon>
        <taxon>Bacillati</taxon>
        <taxon>Bacillota</taxon>
        <taxon>Bacilli</taxon>
        <taxon>Lactobacillales</taxon>
        <taxon>Lactobacillaceae</taxon>
        <taxon>Lentilactobacillus</taxon>
    </lineage>
</organism>
<evidence type="ECO:0000313" key="2">
    <source>
        <dbReference type="EMBL" id="GAY73991.1"/>
    </source>
</evidence>
<dbReference type="EMBL" id="BEXA01000005">
    <property type="protein sequence ID" value="GAY73991.1"/>
    <property type="molecule type" value="Genomic_DNA"/>
</dbReference>
<comment type="caution">
    <text evidence="2">The sequence shown here is derived from an EMBL/GenBank/DDBJ whole genome shotgun (WGS) entry which is preliminary data.</text>
</comment>
<keyword evidence="2" id="KW-0808">Transferase</keyword>